<dbReference type="HOGENOM" id="CLU_074603_1_0_1"/>
<dbReference type="InterPro" id="IPR036348">
    <property type="entry name" value="WIBG_N_sf"/>
</dbReference>
<evidence type="ECO:0000313" key="4">
    <source>
        <dbReference type="Proteomes" id="UP000009131"/>
    </source>
</evidence>
<accession>G7DUL0</accession>
<evidence type="ECO:0000256" key="1">
    <source>
        <dbReference type="SAM" id="MobiDB-lite"/>
    </source>
</evidence>
<dbReference type="PANTHER" id="PTHR22959:SF0">
    <property type="entry name" value="PARTNER OF Y14 AND MAGO"/>
    <property type="match status" value="1"/>
</dbReference>
<gene>
    <name evidence="3" type="primary">Mo00919</name>
    <name evidence="3" type="ORF">E5Q_00919</name>
</gene>
<dbReference type="InParanoid" id="G7DUL0"/>
<feature type="compositionally biased region" description="Acidic residues" evidence="1">
    <location>
        <begin position="116"/>
        <end position="127"/>
    </location>
</feature>
<dbReference type="RefSeq" id="XP_014564876.1">
    <property type="nucleotide sequence ID" value="XM_014709390.1"/>
</dbReference>
<sequence>MPSQPSIEALLGQTRSKPTTSGIVHDPLRDERVVPVSRRPDGSLRKEIKIRPGFTPAEDQSKFRSARQLDMDERERSNIVPGISRPAPVGSAPVSEHKTSRRRPKKKEAVPAAEPDIPDDWDAEEDSPAPVASEANAAPSAPLNVASQDIDPSSLSPEERERRARQIAKKLRQARQLADKAKETTLLPEQKAKVDSIDELTRLLDALSASDT</sequence>
<protein>
    <recommendedName>
        <fullName evidence="2">WIBG Mago-binding domain-containing protein</fullName>
    </recommendedName>
</protein>
<dbReference type="GO" id="GO:0005737">
    <property type="term" value="C:cytoplasm"/>
    <property type="evidence" value="ECO:0007669"/>
    <property type="project" value="TreeGrafter"/>
</dbReference>
<dbReference type="STRING" id="764103.G7DUL0"/>
<reference evidence="3 4" key="2">
    <citation type="journal article" date="2012" name="Open Biol.">
        <title>Characteristics of nucleosomes and linker DNA regions on the genome of the basidiomycete Mixia osmundae revealed by mono- and dinucleosome mapping.</title>
        <authorList>
            <person name="Nishida H."/>
            <person name="Kondo S."/>
            <person name="Matsumoto T."/>
            <person name="Suzuki Y."/>
            <person name="Yoshikawa H."/>
            <person name="Taylor T.D."/>
            <person name="Sugiyama J."/>
        </authorList>
    </citation>
    <scope>NUCLEOTIDE SEQUENCE [LARGE SCALE GENOMIC DNA]</scope>
    <source>
        <strain evidence="4">CBS 9802 / IAM 14324 / JCM 22182 / KY 12970</strain>
    </source>
</reference>
<dbReference type="GO" id="GO:0035145">
    <property type="term" value="C:exon-exon junction complex"/>
    <property type="evidence" value="ECO:0007669"/>
    <property type="project" value="TreeGrafter"/>
</dbReference>
<name>G7DUL0_MIXOS</name>
<dbReference type="eggNOG" id="KOG4325">
    <property type="taxonomic scope" value="Eukaryota"/>
</dbReference>
<feature type="compositionally biased region" description="Basic and acidic residues" evidence="1">
    <location>
        <begin position="59"/>
        <end position="77"/>
    </location>
</feature>
<dbReference type="InterPro" id="IPR039333">
    <property type="entry name" value="PYM1"/>
</dbReference>
<dbReference type="GO" id="GO:0003723">
    <property type="term" value="F:RNA binding"/>
    <property type="evidence" value="ECO:0007669"/>
    <property type="project" value="TreeGrafter"/>
</dbReference>
<reference evidence="3 4" key="1">
    <citation type="journal article" date="2011" name="J. Gen. Appl. Microbiol.">
        <title>Draft genome sequencing of the enigmatic basidiomycete Mixia osmundae.</title>
        <authorList>
            <person name="Nishida H."/>
            <person name="Nagatsuka Y."/>
            <person name="Sugiyama J."/>
        </authorList>
    </citation>
    <scope>NUCLEOTIDE SEQUENCE [LARGE SCALE GENOMIC DNA]</scope>
    <source>
        <strain evidence="4">CBS 9802 / IAM 14324 / JCM 22182 / KY 12970</strain>
    </source>
</reference>
<dbReference type="SUPFAM" id="SSF101931">
    <property type="entry name" value="Pym (Within the bgcn gene intron protein, WIBG), N-terminal domain"/>
    <property type="match status" value="1"/>
</dbReference>
<dbReference type="GO" id="GO:1903259">
    <property type="term" value="P:exon-exon junction complex disassembly"/>
    <property type="evidence" value="ECO:0007669"/>
    <property type="project" value="InterPro"/>
</dbReference>
<dbReference type="SMART" id="SM01273">
    <property type="entry name" value="Mago-bind"/>
    <property type="match status" value="1"/>
</dbReference>
<feature type="compositionally biased region" description="Basic and acidic residues" evidence="1">
    <location>
        <begin position="26"/>
        <end position="50"/>
    </location>
</feature>
<dbReference type="Proteomes" id="UP000009131">
    <property type="component" value="Unassembled WGS sequence"/>
</dbReference>
<dbReference type="PANTHER" id="PTHR22959">
    <property type="entry name" value="PYM PROTEIN"/>
    <property type="match status" value="1"/>
</dbReference>
<dbReference type="OrthoDB" id="21625at2759"/>
<evidence type="ECO:0000259" key="2">
    <source>
        <dbReference type="SMART" id="SM01273"/>
    </source>
</evidence>
<feature type="region of interest" description="Disordered" evidence="1">
    <location>
        <begin position="1"/>
        <end position="164"/>
    </location>
</feature>
<dbReference type="InterPro" id="IPR015362">
    <property type="entry name" value="WIBG_mago-bd"/>
</dbReference>
<keyword evidence="4" id="KW-1185">Reference proteome</keyword>
<organism evidence="3 4">
    <name type="scientific">Mixia osmundae (strain CBS 9802 / IAM 14324 / JCM 22182 / KY 12970)</name>
    <dbReference type="NCBI Taxonomy" id="764103"/>
    <lineage>
        <taxon>Eukaryota</taxon>
        <taxon>Fungi</taxon>
        <taxon>Dikarya</taxon>
        <taxon>Basidiomycota</taxon>
        <taxon>Pucciniomycotina</taxon>
        <taxon>Mixiomycetes</taxon>
        <taxon>Mixiales</taxon>
        <taxon>Mixiaceae</taxon>
        <taxon>Mixia</taxon>
    </lineage>
</organism>
<dbReference type="Pfam" id="PF09282">
    <property type="entry name" value="Mago-bind"/>
    <property type="match status" value="1"/>
</dbReference>
<feature type="domain" description="WIBG Mago-binding" evidence="2">
    <location>
        <begin position="30"/>
        <end position="56"/>
    </location>
</feature>
<feature type="compositionally biased region" description="Polar residues" evidence="1">
    <location>
        <begin position="145"/>
        <end position="156"/>
    </location>
</feature>
<evidence type="ECO:0000313" key="3">
    <source>
        <dbReference type="EMBL" id="GAA94270.1"/>
    </source>
</evidence>
<comment type="caution">
    <text evidence="3">The sequence shown here is derived from an EMBL/GenBank/DDBJ whole genome shotgun (WGS) entry which is preliminary data.</text>
</comment>
<dbReference type="OMA" id="MERRCTP"/>
<dbReference type="AlphaFoldDB" id="G7DUL0"/>
<dbReference type="EMBL" id="BABT02000029">
    <property type="protein sequence ID" value="GAA94270.1"/>
    <property type="molecule type" value="Genomic_DNA"/>
</dbReference>
<feature type="compositionally biased region" description="Polar residues" evidence="1">
    <location>
        <begin position="13"/>
        <end position="22"/>
    </location>
</feature>
<proteinExistence type="predicted"/>